<dbReference type="NCBIfam" id="NF002384">
    <property type="entry name" value="PRK01395.1"/>
    <property type="match status" value="1"/>
</dbReference>
<comment type="similarity">
    <text evidence="1">Belongs to the V-ATPase F subunit family.</text>
</comment>
<dbReference type="EMBL" id="JAAIUO010000005">
    <property type="protein sequence ID" value="NSK14860.1"/>
    <property type="molecule type" value="Genomic_DNA"/>
</dbReference>
<sequence>MYRIAVIGDYDSIYGFAALGLDTFPVTAHEEAAELLHRLAAEGYGIIYITEAWMAELKQEAAKYQDQVIPAIIQIPGIAGNTGAGVAGVKKSVEVAVGSDILFGDD</sequence>
<dbReference type="EMBL" id="JAAITX010000005">
    <property type="protein sequence ID" value="NVH58634.1"/>
    <property type="molecule type" value="Genomic_DNA"/>
</dbReference>
<accession>A0A850HJ44</accession>
<evidence type="ECO:0000313" key="7">
    <source>
        <dbReference type="Proteomes" id="UP000701680"/>
    </source>
</evidence>
<evidence type="ECO:0000313" key="6">
    <source>
        <dbReference type="Proteomes" id="UP000528555"/>
    </source>
</evidence>
<evidence type="ECO:0000256" key="2">
    <source>
        <dbReference type="ARBA" id="ARBA00022448"/>
    </source>
</evidence>
<gene>
    <name evidence="5" type="ORF">G5A66_08240</name>
    <name evidence="4" type="ORF">G5A75_08260</name>
</gene>
<keyword evidence="2" id="KW-0813">Transport</keyword>
<dbReference type="RefSeq" id="WP_173814784.1">
    <property type="nucleotide sequence ID" value="NZ_JAAITX010000005.1"/>
</dbReference>
<keyword evidence="6" id="KW-1185">Reference proteome</keyword>
<dbReference type="Proteomes" id="UP000528555">
    <property type="component" value="Unassembled WGS sequence"/>
</dbReference>
<evidence type="ECO:0000313" key="5">
    <source>
        <dbReference type="EMBL" id="NVH58634.1"/>
    </source>
</evidence>
<comment type="caution">
    <text evidence="5">The sequence shown here is derived from an EMBL/GenBank/DDBJ whole genome shotgun (WGS) entry which is preliminary data.</text>
</comment>
<dbReference type="AlphaFoldDB" id="A0A850HJ44"/>
<evidence type="ECO:0000313" key="4">
    <source>
        <dbReference type="EMBL" id="NSK14860.1"/>
    </source>
</evidence>
<dbReference type="SUPFAM" id="SSF159468">
    <property type="entry name" value="AtpF-like"/>
    <property type="match status" value="1"/>
</dbReference>
<protein>
    <submittedName>
        <fullName evidence="5">V-type ATP synthase subunit F</fullName>
    </submittedName>
</protein>
<organism evidence="5 6">
    <name type="scientific">Dorea phocaeensis</name>
    <dbReference type="NCBI Taxonomy" id="2040291"/>
    <lineage>
        <taxon>Bacteria</taxon>
        <taxon>Bacillati</taxon>
        <taxon>Bacillota</taxon>
        <taxon>Clostridia</taxon>
        <taxon>Lachnospirales</taxon>
        <taxon>Lachnospiraceae</taxon>
        <taxon>Dorea</taxon>
    </lineage>
</organism>
<keyword evidence="3" id="KW-0406">Ion transport</keyword>
<reference evidence="5" key="2">
    <citation type="submission" date="2020-02" db="EMBL/GenBank/DDBJ databases">
        <authorList>
            <person name="Littmann E."/>
            <person name="Sorbara M."/>
        </authorList>
    </citation>
    <scope>NUCLEOTIDE SEQUENCE</scope>
    <source>
        <strain evidence="5">MSK.17.11</strain>
        <strain evidence="4">MSK.17.38</strain>
    </source>
</reference>
<dbReference type="InterPro" id="IPR036906">
    <property type="entry name" value="ATPase_V1_fsu_sf"/>
</dbReference>
<dbReference type="Proteomes" id="UP000701680">
    <property type="component" value="Unassembled WGS sequence"/>
</dbReference>
<evidence type="ECO:0000256" key="1">
    <source>
        <dbReference type="ARBA" id="ARBA00010148"/>
    </source>
</evidence>
<dbReference type="Gene3D" id="3.40.50.10580">
    <property type="entry name" value="ATPase, V1 complex, subunit F"/>
    <property type="match status" value="1"/>
</dbReference>
<dbReference type="GO" id="GO:0046961">
    <property type="term" value="F:proton-transporting ATPase activity, rotational mechanism"/>
    <property type="evidence" value="ECO:0007669"/>
    <property type="project" value="InterPro"/>
</dbReference>
<evidence type="ECO:0000256" key="3">
    <source>
        <dbReference type="ARBA" id="ARBA00023065"/>
    </source>
</evidence>
<dbReference type="Pfam" id="PF01990">
    <property type="entry name" value="ATP-synt_F"/>
    <property type="match status" value="1"/>
</dbReference>
<reference evidence="6 7" key="1">
    <citation type="journal article" date="2020" name="Cell Host Microbe">
        <title>Functional and Genomic Variation between Human-Derived Isolates of Lachnospiraceae Reveals Inter- and Intra-Species Diversity.</title>
        <authorList>
            <person name="Sorbara M.T."/>
            <person name="Littmann E.R."/>
            <person name="Fontana E."/>
            <person name="Moody T.U."/>
            <person name="Kohout C.E."/>
            <person name="Gjonbalaj M."/>
            <person name="Eaton V."/>
            <person name="Seok R."/>
            <person name="Leiner I.M."/>
            <person name="Pamer E.G."/>
        </authorList>
    </citation>
    <scope>NUCLEOTIDE SEQUENCE [LARGE SCALE GENOMIC DNA]</scope>
    <source>
        <strain evidence="5 6">MSK.17.11</strain>
        <strain evidence="4 7">MSK.17.38</strain>
    </source>
</reference>
<dbReference type="InterPro" id="IPR008218">
    <property type="entry name" value="ATPase_V1-cplx_f_g_su"/>
</dbReference>
<proteinExistence type="inferred from homology"/>
<name>A0A850HJ44_9FIRM</name>